<dbReference type="InterPro" id="IPR018062">
    <property type="entry name" value="HTH_AraC-typ_CS"/>
</dbReference>
<dbReference type="SMART" id="SM00342">
    <property type="entry name" value="HTH_ARAC"/>
    <property type="match status" value="1"/>
</dbReference>
<evidence type="ECO:0000313" key="6">
    <source>
        <dbReference type="Proteomes" id="UP000030647"/>
    </source>
</evidence>
<dbReference type="PANTHER" id="PTHR46796:SF7">
    <property type="entry name" value="ARAC FAMILY TRANSCRIPTIONAL REGULATOR"/>
    <property type="match status" value="1"/>
</dbReference>
<sequence length="272" mass="31072">MIVMDKELILMYARRSRYTPADWHSTMHSHYFTEVMLVTEGVGELQLTDRALPLRPGTGVVVNPYVLHTERSSKKAPLAYIVFGVDRMRLADMQAEALDVVSFRDEHNALRPLLDFMVNEYAARPTDSAIVLNHMVTAVMTVIARDRWQMVPADSAQIPRDAQVLKDYLDAHFKEHMTLEDLSFVLHLDKFHLIKIFKESFGDTPMNYVLTRRLAESMSLLRTTDYAIGQIAEIAGFDSQSYFNQVFKAKVNLSPSLYRHLAHASAHALQET</sequence>
<name>U4TIF0_9LACO</name>
<protein>
    <submittedName>
        <fullName evidence="5">PqrA</fullName>
    </submittedName>
</protein>
<proteinExistence type="predicted"/>
<keyword evidence="3" id="KW-0804">Transcription</keyword>
<keyword evidence="2" id="KW-0238">DNA-binding</keyword>
<dbReference type="InterPro" id="IPR014710">
    <property type="entry name" value="RmlC-like_jellyroll"/>
</dbReference>
<dbReference type="PANTHER" id="PTHR46796">
    <property type="entry name" value="HTH-TYPE TRANSCRIPTIONAL ACTIVATOR RHAS-RELATED"/>
    <property type="match status" value="1"/>
</dbReference>
<evidence type="ECO:0000256" key="2">
    <source>
        <dbReference type="ARBA" id="ARBA00023125"/>
    </source>
</evidence>
<dbReference type="GO" id="GO:0003700">
    <property type="term" value="F:DNA-binding transcription factor activity"/>
    <property type="evidence" value="ECO:0007669"/>
    <property type="project" value="InterPro"/>
</dbReference>
<dbReference type="Pfam" id="PF12833">
    <property type="entry name" value="HTH_18"/>
    <property type="match status" value="1"/>
</dbReference>
<keyword evidence="6" id="KW-1185">Reference proteome</keyword>
<dbReference type="InterPro" id="IPR011051">
    <property type="entry name" value="RmlC_Cupin_sf"/>
</dbReference>
<dbReference type="SUPFAM" id="SSF51182">
    <property type="entry name" value="RmlC-like cupins"/>
    <property type="match status" value="1"/>
</dbReference>
<evidence type="ECO:0000259" key="4">
    <source>
        <dbReference type="PROSITE" id="PS01124"/>
    </source>
</evidence>
<dbReference type="Proteomes" id="UP000030647">
    <property type="component" value="Unassembled WGS sequence"/>
</dbReference>
<dbReference type="eggNOG" id="COG2207">
    <property type="taxonomic scope" value="Bacteria"/>
</dbReference>
<dbReference type="Gene3D" id="2.60.120.10">
    <property type="entry name" value="Jelly Rolls"/>
    <property type="match status" value="1"/>
</dbReference>
<dbReference type="OrthoDB" id="182534at2"/>
<keyword evidence="1" id="KW-0805">Transcription regulation</keyword>
<dbReference type="STRING" id="1231336.L248_0770"/>
<dbReference type="GO" id="GO:0043565">
    <property type="term" value="F:sequence-specific DNA binding"/>
    <property type="evidence" value="ECO:0007669"/>
    <property type="project" value="InterPro"/>
</dbReference>
<feature type="domain" description="HTH araC/xylS-type" evidence="4">
    <location>
        <begin position="163"/>
        <end position="261"/>
    </location>
</feature>
<dbReference type="PRINTS" id="PR00032">
    <property type="entry name" value="HTHARAC"/>
</dbReference>
<dbReference type="InterPro" id="IPR003313">
    <property type="entry name" value="AraC-bd"/>
</dbReference>
<gene>
    <name evidence="5" type="primary">pqrA</name>
    <name evidence="5" type="ORF">L248_0770</name>
</gene>
<dbReference type="HOGENOM" id="CLU_000445_88_6_9"/>
<dbReference type="SUPFAM" id="SSF46689">
    <property type="entry name" value="Homeodomain-like"/>
    <property type="match status" value="1"/>
</dbReference>
<dbReference type="InterPro" id="IPR020449">
    <property type="entry name" value="Tscrpt_reg_AraC-type_HTH"/>
</dbReference>
<dbReference type="PROSITE" id="PS00041">
    <property type="entry name" value="HTH_ARAC_FAMILY_1"/>
    <property type="match status" value="1"/>
</dbReference>
<dbReference type="InterPro" id="IPR009057">
    <property type="entry name" value="Homeodomain-like_sf"/>
</dbReference>
<organism evidence="5 6">
    <name type="scientific">Schleiferilactobacillus shenzhenensis LY-73</name>
    <dbReference type="NCBI Taxonomy" id="1231336"/>
    <lineage>
        <taxon>Bacteria</taxon>
        <taxon>Bacillati</taxon>
        <taxon>Bacillota</taxon>
        <taxon>Bacilli</taxon>
        <taxon>Lactobacillales</taxon>
        <taxon>Lactobacillaceae</taxon>
        <taxon>Schleiferilactobacillus</taxon>
    </lineage>
</organism>
<dbReference type="Pfam" id="PF02311">
    <property type="entry name" value="AraC_binding"/>
    <property type="match status" value="1"/>
</dbReference>
<dbReference type="EMBL" id="KI271595">
    <property type="protein sequence ID" value="ERL64586.1"/>
    <property type="molecule type" value="Genomic_DNA"/>
</dbReference>
<evidence type="ECO:0000256" key="1">
    <source>
        <dbReference type="ARBA" id="ARBA00023015"/>
    </source>
</evidence>
<dbReference type="AlphaFoldDB" id="U4TIF0"/>
<dbReference type="InterPro" id="IPR050204">
    <property type="entry name" value="AraC_XylS_family_regulators"/>
</dbReference>
<dbReference type="InterPro" id="IPR018060">
    <property type="entry name" value="HTH_AraC"/>
</dbReference>
<evidence type="ECO:0000256" key="3">
    <source>
        <dbReference type="ARBA" id="ARBA00023163"/>
    </source>
</evidence>
<evidence type="ECO:0000313" key="5">
    <source>
        <dbReference type="EMBL" id="ERL64586.1"/>
    </source>
</evidence>
<reference evidence="6" key="1">
    <citation type="journal article" date="2013" name="Genome Announc.">
        <title>Whole-Genome Sequencing of Lactobacillus shenzhenensis Strain LY-73T.</title>
        <authorList>
            <person name="Lin Z."/>
            <person name="Liu Z."/>
            <person name="Yang R."/>
            <person name="Zou Y."/>
            <person name="Wan D."/>
            <person name="Chen J."/>
            <person name="Guo M."/>
            <person name="Zhao J."/>
            <person name="Fang C."/>
            <person name="Yang R."/>
            <person name="Liu F."/>
        </authorList>
    </citation>
    <scope>NUCLEOTIDE SEQUENCE [LARGE SCALE GENOMIC DNA]</scope>
    <source>
        <strain evidence="6">LY-73</strain>
    </source>
</reference>
<dbReference type="PROSITE" id="PS01124">
    <property type="entry name" value="HTH_ARAC_FAMILY_2"/>
    <property type="match status" value="1"/>
</dbReference>
<accession>U4TIF0</accession>
<dbReference type="Gene3D" id="1.10.10.60">
    <property type="entry name" value="Homeodomain-like"/>
    <property type="match status" value="2"/>
</dbReference>